<evidence type="ECO:0000256" key="9">
    <source>
        <dbReference type="RuleBase" id="RU364024"/>
    </source>
</evidence>
<dbReference type="Proteomes" id="UP001211907">
    <property type="component" value="Unassembled WGS sequence"/>
</dbReference>
<gene>
    <name evidence="11" type="primary">TFB2</name>
    <name evidence="11" type="ORF">HK100_003494</name>
</gene>
<protein>
    <recommendedName>
        <fullName evidence="9">RNA polymerase II transcription factor B subunit 2</fullName>
    </recommendedName>
</protein>
<keyword evidence="6 9" id="KW-0804">Transcription</keyword>
<dbReference type="InterPro" id="IPR004598">
    <property type="entry name" value="TFIIH_p52/Tfb2"/>
</dbReference>
<comment type="caution">
    <text evidence="11">The sequence shown here is derived from an EMBL/GenBank/DDBJ whole genome shotgun (WGS) entry which is preliminary data.</text>
</comment>
<evidence type="ECO:0000256" key="8">
    <source>
        <dbReference type="ARBA" id="ARBA00023242"/>
    </source>
</evidence>
<dbReference type="GO" id="GO:0001671">
    <property type="term" value="F:ATPase activator activity"/>
    <property type="evidence" value="ECO:0007669"/>
    <property type="project" value="InterPro"/>
</dbReference>
<keyword evidence="4 9" id="KW-0227">DNA damage</keyword>
<sequence length="322" mass="35995">MLCGNHSSFGLLTESKDKANVTIEYLDSYAKDAWEAVLHYLVGTPSNKKPSAVMALMEHSGLMAAGSGSKELRITNKGFQFLLQDVNEQLGSLELGQDYSITSLTDTQRQMLGIFPASLFETYLKKNCFCSEDLKHLGLVYQRKSKSSRFYPTRLATSLTSGAAVSGETGESGYIIVETNFKVYAYTNSPLQIAVLSLFVSLKARFANMVIGVLTRDSVREAFNNGISASQITQFLANHAHSEMKKVLPNTVVDQIRLWESERKRAVAHASHLYSDFGRIQDYLEVLSELGYVLWNSDEKKLIIVSPEGHVRVREFLQRRGK</sequence>
<dbReference type="GO" id="GO:0005675">
    <property type="term" value="C:transcription factor TFIIH holo complex"/>
    <property type="evidence" value="ECO:0007669"/>
    <property type="project" value="TreeGrafter"/>
</dbReference>
<evidence type="ECO:0000256" key="2">
    <source>
        <dbReference type="ARBA" id="ARBA00004123"/>
    </source>
</evidence>
<reference evidence="11" key="1">
    <citation type="submission" date="2020-05" db="EMBL/GenBank/DDBJ databases">
        <title>Phylogenomic resolution of chytrid fungi.</title>
        <authorList>
            <person name="Stajich J.E."/>
            <person name="Amses K."/>
            <person name="Simmons R."/>
            <person name="Seto K."/>
            <person name="Myers J."/>
            <person name="Bonds A."/>
            <person name="Quandt C.A."/>
            <person name="Barry K."/>
            <person name="Liu P."/>
            <person name="Grigoriev I."/>
            <person name="Longcore J.E."/>
            <person name="James T.Y."/>
        </authorList>
    </citation>
    <scope>NUCLEOTIDE SEQUENCE</scope>
    <source>
        <strain evidence="11">JEL0513</strain>
    </source>
</reference>
<dbReference type="EMBL" id="JADGJH010000188">
    <property type="protein sequence ID" value="KAJ3134534.1"/>
    <property type="molecule type" value="Genomic_DNA"/>
</dbReference>
<dbReference type="Gene3D" id="3.30.70.2610">
    <property type="match status" value="1"/>
</dbReference>
<evidence type="ECO:0000259" key="10">
    <source>
        <dbReference type="Pfam" id="PF18307"/>
    </source>
</evidence>
<organism evidence="11 12">
    <name type="scientific">Physocladia obscura</name>
    <dbReference type="NCBI Taxonomy" id="109957"/>
    <lineage>
        <taxon>Eukaryota</taxon>
        <taxon>Fungi</taxon>
        <taxon>Fungi incertae sedis</taxon>
        <taxon>Chytridiomycota</taxon>
        <taxon>Chytridiomycota incertae sedis</taxon>
        <taxon>Chytridiomycetes</taxon>
        <taxon>Chytridiales</taxon>
        <taxon>Chytriomycetaceae</taxon>
        <taxon>Physocladia</taxon>
    </lineage>
</organism>
<keyword evidence="8 9" id="KW-0539">Nucleus</keyword>
<evidence type="ECO:0000256" key="7">
    <source>
        <dbReference type="ARBA" id="ARBA00023204"/>
    </source>
</evidence>
<comment type="function">
    <text evidence="1">Component of the general transcription and DNA repair factor IIH (TFIIH) core complex, which is involved in general and transcription-coupled nucleotide excision repair (NER) of damaged DNA and, when complexed to TFIIK, in RNA transcription by RNA polymerase II. In NER, TFIIH acts by opening DNA around the lesion to allow the excision of the damaged oligonucleotide and its replacement by a new DNA fragment. In transcription, TFIIH has an essential role in transcription initiation. When the pre-initiation complex (PIC) has been established, TFIIH is required for promoter opening and promoter escape. Phosphorylation of the C-terminal tail (CTD) of the largest subunit of RNA polymerase II by the kinase module TFIIK controls the initiation of transcription.</text>
</comment>
<evidence type="ECO:0000256" key="3">
    <source>
        <dbReference type="ARBA" id="ARBA00007132"/>
    </source>
</evidence>
<dbReference type="PANTHER" id="PTHR13152:SF0">
    <property type="entry name" value="GENERAL TRANSCRIPTION FACTOR IIH SUBUNIT 4"/>
    <property type="match status" value="1"/>
</dbReference>
<comment type="similarity">
    <text evidence="3 9">Belongs to the TFB2 family.</text>
</comment>
<accession>A0AAD5XJS1</accession>
<dbReference type="GO" id="GO:0006289">
    <property type="term" value="P:nucleotide-excision repair"/>
    <property type="evidence" value="ECO:0007669"/>
    <property type="project" value="InterPro"/>
</dbReference>
<proteinExistence type="inferred from homology"/>
<keyword evidence="7 9" id="KW-0234">DNA repair</keyword>
<evidence type="ECO:0000256" key="6">
    <source>
        <dbReference type="ARBA" id="ARBA00023163"/>
    </source>
</evidence>
<dbReference type="AlphaFoldDB" id="A0AAD5XJS1"/>
<evidence type="ECO:0000313" key="11">
    <source>
        <dbReference type="EMBL" id="KAJ3134534.1"/>
    </source>
</evidence>
<comment type="subcellular location">
    <subcellularLocation>
        <location evidence="2 9">Nucleus</location>
    </subcellularLocation>
</comment>
<dbReference type="Pfam" id="PF03849">
    <property type="entry name" value="Tfb2"/>
    <property type="match status" value="2"/>
</dbReference>
<dbReference type="GO" id="GO:0003690">
    <property type="term" value="F:double-stranded DNA binding"/>
    <property type="evidence" value="ECO:0007669"/>
    <property type="project" value="TreeGrafter"/>
</dbReference>
<comment type="function">
    <text evidence="9">Component of the general transcription and DNA repair factor IIH (TFIIH) core complex which is involved in general and transcription-coupled nucleotide excision repair (NER) of damaged DNA.</text>
</comment>
<evidence type="ECO:0000313" key="12">
    <source>
        <dbReference type="Proteomes" id="UP001211907"/>
    </source>
</evidence>
<evidence type="ECO:0000256" key="1">
    <source>
        <dbReference type="ARBA" id="ARBA00002817"/>
    </source>
</evidence>
<evidence type="ECO:0000256" key="5">
    <source>
        <dbReference type="ARBA" id="ARBA00023015"/>
    </source>
</evidence>
<keyword evidence="5 9" id="KW-0805">Transcription regulation</keyword>
<name>A0AAD5XJS1_9FUNG</name>
<evidence type="ECO:0000256" key="4">
    <source>
        <dbReference type="ARBA" id="ARBA00022763"/>
    </source>
</evidence>
<dbReference type="InterPro" id="IPR040662">
    <property type="entry name" value="Tfb2_C"/>
</dbReference>
<feature type="domain" description="Transcription factor Tfb2 C-terminal" evidence="10">
    <location>
        <begin position="254"/>
        <end position="318"/>
    </location>
</feature>
<dbReference type="Pfam" id="PF18307">
    <property type="entry name" value="Tfb2_C"/>
    <property type="match status" value="1"/>
</dbReference>
<dbReference type="PANTHER" id="PTHR13152">
    <property type="entry name" value="TFIIH, POLYPEPTIDE 4"/>
    <property type="match status" value="1"/>
</dbReference>
<dbReference type="GO" id="GO:0000439">
    <property type="term" value="C:transcription factor TFIIH core complex"/>
    <property type="evidence" value="ECO:0007669"/>
    <property type="project" value="InterPro"/>
</dbReference>
<keyword evidence="12" id="KW-1185">Reference proteome</keyword>